<sequence>MGGAEHPVLDLITRDKHKGWKEVRDTNRKGEPNSLVDLVGARVFYAQLQKKNIFPAGRKSAGGRSSAVDQSCSVDEERSAGARRPAGKLNNDDVSSNVSNQQEATAQTSSWY</sequence>
<accession>A0A2Z7A4B0</accession>
<reference evidence="2 3" key="1">
    <citation type="journal article" date="2015" name="Proc. Natl. Acad. Sci. U.S.A.">
        <title>The resurrection genome of Boea hygrometrica: A blueprint for survival of dehydration.</title>
        <authorList>
            <person name="Xiao L."/>
            <person name="Yang G."/>
            <person name="Zhang L."/>
            <person name="Yang X."/>
            <person name="Zhao S."/>
            <person name="Ji Z."/>
            <person name="Zhou Q."/>
            <person name="Hu M."/>
            <person name="Wang Y."/>
            <person name="Chen M."/>
            <person name="Xu Y."/>
            <person name="Jin H."/>
            <person name="Xiao X."/>
            <person name="Hu G."/>
            <person name="Bao F."/>
            <person name="Hu Y."/>
            <person name="Wan P."/>
            <person name="Li L."/>
            <person name="Deng X."/>
            <person name="Kuang T."/>
            <person name="Xiang C."/>
            <person name="Zhu J.K."/>
            <person name="Oliver M.J."/>
            <person name="He Y."/>
        </authorList>
    </citation>
    <scope>NUCLEOTIDE SEQUENCE [LARGE SCALE GENOMIC DNA]</scope>
    <source>
        <strain evidence="3">cv. XS01</strain>
    </source>
</reference>
<name>A0A2Z7A4B0_9LAMI</name>
<dbReference type="AlphaFoldDB" id="A0A2Z7A4B0"/>
<dbReference type="EMBL" id="KV019088">
    <property type="protein sequence ID" value="KZV16317.1"/>
    <property type="molecule type" value="Genomic_DNA"/>
</dbReference>
<feature type="compositionally biased region" description="Polar residues" evidence="1">
    <location>
        <begin position="101"/>
        <end position="112"/>
    </location>
</feature>
<protein>
    <submittedName>
        <fullName evidence="2">Uncharacterized protein</fullName>
    </submittedName>
</protein>
<gene>
    <name evidence="2" type="ORF">F511_10269</name>
</gene>
<dbReference type="Proteomes" id="UP000250235">
    <property type="component" value="Unassembled WGS sequence"/>
</dbReference>
<organism evidence="2 3">
    <name type="scientific">Dorcoceras hygrometricum</name>
    <dbReference type="NCBI Taxonomy" id="472368"/>
    <lineage>
        <taxon>Eukaryota</taxon>
        <taxon>Viridiplantae</taxon>
        <taxon>Streptophyta</taxon>
        <taxon>Embryophyta</taxon>
        <taxon>Tracheophyta</taxon>
        <taxon>Spermatophyta</taxon>
        <taxon>Magnoliopsida</taxon>
        <taxon>eudicotyledons</taxon>
        <taxon>Gunneridae</taxon>
        <taxon>Pentapetalae</taxon>
        <taxon>asterids</taxon>
        <taxon>lamiids</taxon>
        <taxon>Lamiales</taxon>
        <taxon>Gesneriaceae</taxon>
        <taxon>Didymocarpoideae</taxon>
        <taxon>Trichosporeae</taxon>
        <taxon>Loxocarpinae</taxon>
        <taxon>Dorcoceras</taxon>
    </lineage>
</organism>
<evidence type="ECO:0000313" key="2">
    <source>
        <dbReference type="EMBL" id="KZV16317.1"/>
    </source>
</evidence>
<evidence type="ECO:0000313" key="3">
    <source>
        <dbReference type="Proteomes" id="UP000250235"/>
    </source>
</evidence>
<keyword evidence="3" id="KW-1185">Reference proteome</keyword>
<proteinExistence type="predicted"/>
<feature type="region of interest" description="Disordered" evidence="1">
    <location>
        <begin position="55"/>
        <end position="112"/>
    </location>
</feature>
<evidence type="ECO:0000256" key="1">
    <source>
        <dbReference type="SAM" id="MobiDB-lite"/>
    </source>
</evidence>